<gene>
    <name evidence="1" type="ORF">L9F63_004213</name>
</gene>
<proteinExistence type="predicted"/>
<accession>A0AAD7ZH00</accession>
<sequence length="55" mass="6641">GMFSRWIIGNVNRYVVHLTKFDVRSWRPLYILVKFNFCTTLDALFNTNTKFQDPR</sequence>
<feature type="non-terminal residue" evidence="1">
    <location>
        <position position="55"/>
    </location>
</feature>
<dbReference type="Proteomes" id="UP001233999">
    <property type="component" value="Unassembled WGS sequence"/>
</dbReference>
<keyword evidence="2" id="KW-1185">Reference proteome</keyword>
<evidence type="ECO:0000313" key="1">
    <source>
        <dbReference type="EMBL" id="KAJ9580140.1"/>
    </source>
</evidence>
<comment type="caution">
    <text evidence="1">The sequence shown here is derived from an EMBL/GenBank/DDBJ whole genome shotgun (WGS) entry which is preliminary data.</text>
</comment>
<evidence type="ECO:0000313" key="2">
    <source>
        <dbReference type="Proteomes" id="UP001233999"/>
    </source>
</evidence>
<dbReference type="EMBL" id="JASPKZ010008359">
    <property type="protein sequence ID" value="KAJ9580140.1"/>
    <property type="molecule type" value="Genomic_DNA"/>
</dbReference>
<reference evidence="1" key="2">
    <citation type="submission" date="2023-05" db="EMBL/GenBank/DDBJ databases">
        <authorList>
            <person name="Fouks B."/>
        </authorList>
    </citation>
    <scope>NUCLEOTIDE SEQUENCE</scope>
    <source>
        <strain evidence="1">Stay&amp;Tobe</strain>
        <tissue evidence="1">Testes</tissue>
    </source>
</reference>
<feature type="non-terminal residue" evidence="1">
    <location>
        <position position="1"/>
    </location>
</feature>
<protein>
    <submittedName>
        <fullName evidence="1">Uncharacterized protein</fullName>
    </submittedName>
</protein>
<name>A0AAD7ZH00_DIPPU</name>
<reference evidence="1" key="1">
    <citation type="journal article" date="2023" name="IScience">
        <title>Live-bearing cockroach genome reveals convergent evolutionary mechanisms linked to viviparity in insects and beyond.</title>
        <authorList>
            <person name="Fouks B."/>
            <person name="Harrison M.C."/>
            <person name="Mikhailova A.A."/>
            <person name="Marchal E."/>
            <person name="English S."/>
            <person name="Carruthers M."/>
            <person name="Jennings E.C."/>
            <person name="Chiamaka E.L."/>
            <person name="Frigard R.A."/>
            <person name="Pippel M."/>
            <person name="Attardo G.M."/>
            <person name="Benoit J.B."/>
            <person name="Bornberg-Bauer E."/>
            <person name="Tobe S.S."/>
        </authorList>
    </citation>
    <scope>NUCLEOTIDE SEQUENCE</scope>
    <source>
        <strain evidence="1">Stay&amp;Tobe</strain>
    </source>
</reference>
<organism evidence="1 2">
    <name type="scientific">Diploptera punctata</name>
    <name type="common">Pacific beetle cockroach</name>
    <dbReference type="NCBI Taxonomy" id="6984"/>
    <lineage>
        <taxon>Eukaryota</taxon>
        <taxon>Metazoa</taxon>
        <taxon>Ecdysozoa</taxon>
        <taxon>Arthropoda</taxon>
        <taxon>Hexapoda</taxon>
        <taxon>Insecta</taxon>
        <taxon>Pterygota</taxon>
        <taxon>Neoptera</taxon>
        <taxon>Polyneoptera</taxon>
        <taxon>Dictyoptera</taxon>
        <taxon>Blattodea</taxon>
        <taxon>Blaberoidea</taxon>
        <taxon>Blaberidae</taxon>
        <taxon>Diplopterinae</taxon>
        <taxon>Diploptera</taxon>
    </lineage>
</organism>
<dbReference type="AlphaFoldDB" id="A0AAD7ZH00"/>